<dbReference type="Gramene" id="Zm00001eb151320_T002">
    <property type="protein sequence ID" value="Zm00001eb151320_P002"/>
    <property type="gene ID" value="Zm00001eb151320"/>
</dbReference>
<accession>A0A804NCE2</accession>
<organism evidence="1 2">
    <name type="scientific">Zea mays</name>
    <name type="common">Maize</name>
    <dbReference type="NCBI Taxonomy" id="4577"/>
    <lineage>
        <taxon>Eukaryota</taxon>
        <taxon>Viridiplantae</taxon>
        <taxon>Streptophyta</taxon>
        <taxon>Embryophyta</taxon>
        <taxon>Tracheophyta</taxon>
        <taxon>Spermatophyta</taxon>
        <taxon>Magnoliopsida</taxon>
        <taxon>Liliopsida</taxon>
        <taxon>Poales</taxon>
        <taxon>Poaceae</taxon>
        <taxon>PACMAD clade</taxon>
        <taxon>Panicoideae</taxon>
        <taxon>Andropogonodae</taxon>
        <taxon>Andropogoneae</taxon>
        <taxon>Tripsacinae</taxon>
        <taxon>Zea</taxon>
    </lineage>
</organism>
<reference evidence="1" key="2">
    <citation type="submission" date="2019-07" db="EMBL/GenBank/DDBJ databases">
        <authorList>
            <person name="Seetharam A."/>
            <person name="Woodhouse M."/>
            <person name="Cannon E."/>
        </authorList>
    </citation>
    <scope>NUCLEOTIDE SEQUENCE [LARGE SCALE GENOMIC DNA]</scope>
    <source>
        <strain evidence="1">cv. B73</strain>
    </source>
</reference>
<reference evidence="1" key="3">
    <citation type="submission" date="2021-05" db="UniProtKB">
        <authorList>
            <consortium name="EnsemblPlants"/>
        </authorList>
    </citation>
    <scope>IDENTIFICATION</scope>
    <source>
        <strain evidence="1">cv. B73</strain>
    </source>
</reference>
<dbReference type="OrthoDB" id="6779347at2759"/>
<dbReference type="Proteomes" id="UP000007305">
    <property type="component" value="Chromosome 3"/>
</dbReference>
<dbReference type="AlphaFoldDB" id="A0A804NCE2"/>
<name>A0A804NCE2_MAIZE</name>
<dbReference type="EnsemblPlants" id="Zm00001eb151320_T002">
    <property type="protein sequence ID" value="Zm00001eb151320_P002"/>
    <property type="gene ID" value="Zm00001eb151320"/>
</dbReference>
<evidence type="ECO:0000313" key="2">
    <source>
        <dbReference type="Proteomes" id="UP000007305"/>
    </source>
</evidence>
<reference evidence="2" key="1">
    <citation type="submission" date="2015-12" db="EMBL/GenBank/DDBJ databases">
        <title>Update maize B73 reference genome by single molecule sequencing technologies.</title>
        <authorList>
            <consortium name="Maize Genome Sequencing Project"/>
            <person name="Ware D."/>
        </authorList>
    </citation>
    <scope>NUCLEOTIDE SEQUENCE [LARGE SCALE GENOMIC DNA]</scope>
    <source>
        <strain evidence="2">cv. B73</strain>
    </source>
</reference>
<keyword evidence="2" id="KW-1185">Reference proteome</keyword>
<dbReference type="Gramene" id="Zm00001eb151320_T001">
    <property type="protein sequence ID" value="Zm00001eb151320_P001"/>
    <property type="gene ID" value="Zm00001eb151320"/>
</dbReference>
<gene>
    <name evidence="1" type="primary">LOC100276472</name>
</gene>
<protein>
    <submittedName>
        <fullName evidence="1">Uncharacterized protein</fullName>
    </submittedName>
</protein>
<evidence type="ECO:0000313" key="1">
    <source>
        <dbReference type="EnsemblPlants" id="Zm00001eb151320_P002"/>
    </source>
</evidence>
<proteinExistence type="predicted"/>
<dbReference type="EnsemblPlants" id="Zm00001eb151320_T001">
    <property type="protein sequence ID" value="Zm00001eb151320_P001"/>
    <property type="gene ID" value="Zm00001eb151320"/>
</dbReference>
<sequence length="173" mass="18258">MVRVPLCSVFQLVNQIGVFFLPDHTAPLLPSPRHHQPALIPVPPGSQLLALNMLPTHSRCGVCPPNPCIALCRFRLIIGDGVVVPAAAHEVGSSSNLAQFRNSGGSFPGRLGCCGPANVGGVEGDLHRWRALHAHPPSPIPAASSDADSAAETTLEYCISLFIFCFDLGLNLP</sequence>